<dbReference type="GO" id="GO:0000978">
    <property type="term" value="F:RNA polymerase II cis-regulatory region sequence-specific DNA binding"/>
    <property type="evidence" value="ECO:0007669"/>
    <property type="project" value="TreeGrafter"/>
</dbReference>
<dbReference type="PROSITE" id="PS50888">
    <property type="entry name" value="BHLH"/>
    <property type="match status" value="1"/>
</dbReference>
<comment type="subcellular location">
    <subcellularLocation>
        <location evidence="1">Nucleus</location>
    </subcellularLocation>
</comment>
<dbReference type="GO" id="GO:0005634">
    <property type="term" value="C:nucleus"/>
    <property type="evidence" value="ECO:0007669"/>
    <property type="project" value="UniProtKB-SubCell"/>
</dbReference>
<dbReference type="Gene3D" id="4.10.280.10">
    <property type="entry name" value="Helix-loop-helix DNA-binding domain"/>
    <property type="match status" value="1"/>
</dbReference>
<dbReference type="PANTHER" id="PTHR16223:SF274">
    <property type="entry name" value="TRANSCRIPTION FACTOR BHLH84"/>
    <property type="match status" value="1"/>
</dbReference>
<dbReference type="GO" id="GO:0046983">
    <property type="term" value="F:protein dimerization activity"/>
    <property type="evidence" value="ECO:0007669"/>
    <property type="project" value="InterPro"/>
</dbReference>
<dbReference type="Proteomes" id="UP000596661">
    <property type="component" value="Chromosome 1"/>
</dbReference>
<dbReference type="GO" id="GO:0048766">
    <property type="term" value="P:root hair initiation"/>
    <property type="evidence" value="ECO:0007669"/>
    <property type="project" value="UniProtKB-ARBA"/>
</dbReference>
<dbReference type="SUPFAM" id="SSF47459">
    <property type="entry name" value="HLH, helix-loop-helix DNA-binding domain"/>
    <property type="match status" value="1"/>
</dbReference>
<feature type="region of interest" description="Disordered" evidence="6">
    <location>
        <begin position="176"/>
        <end position="296"/>
    </location>
</feature>
<dbReference type="GO" id="GO:0000981">
    <property type="term" value="F:DNA-binding transcription factor activity, RNA polymerase II-specific"/>
    <property type="evidence" value="ECO:0007669"/>
    <property type="project" value="TreeGrafter"/>
</dbReference>
<feature type="compositionally biased region" description="Basic residues" evidence="6">
    <location>
        <begin position="206"/>
        <end position="217"/>
    </location>
</feature>
<evidence type="ECO:0000256" key="4">
    <source>
        <dbReference type="ARBA" id="ARBA00023163"/>
    </source>
</evidence>
<dbReference type="InterPro" id="IPR036638">
    <property type="entry name" value="HLH_DNA-bd_sf"/>
</dbReference>
<dbReference type="CDD" id="cd11454">
    <property type="entry name" value="bHLH_AtIND_like"/>
    <property type="match status" value="1"/>
</dbReference>
<evidence type="ECO:0000256" key="6">
    <source>
        <dbReference type="SAM" id="MobiDB-lite"/>
    </source>
</evidence>
<evidence type="ECO:0000313" key="9">
    <source>
        <dbReference type="Proteomes" id="UP000596661"/>
    </source>
</evidence>
<evidence type="ECO:0000256" key="2">
    <source>
        <dbReference type="ARBA" id="ARBA00023015"/>
    </source>
</evidence>
<organism evidence="8 9">
    <name type="scientific">Cannabis sativa</name>
    <name type="common">Hemp</name>
    <name type="synonym">Marijuana</name>
    <dbReference type="NCBI Taxonomy" id="3483"/>
    <lineage>
        <taxon>Eukaryota</taxon>
        <taxon>Viridiplantae</taxon>
        <taxon>Streptophyta</taxon>
        <taxon>Embryophyta</taxon>
        <taxon>Tracheophyta</taxon>
        <taxon>Spermatophyta</taxon>
        <taxon>Magnoliopsida</taxon>
        <taxon>eudicotyledons</taxon>
        <taxon>Gunneridae</taxon>
        <taxon>Pentapetalae</taxon>
        <taxon>rosids</taxon>
        <taxon>fabids</taxon>
        <taxon>Rosales</taxon>
        <taxon>Cannabaceae</taxon>
        <taxon>Cannabis</taxon>
    </lineage>
</organism>
<proteinExistence type="predicted"/>
<keyword evidence="4" id="KW-0804">Transcription</keyword>
<evidence type="ECO:0000256" key="5">
    <source>
        <dbReference type="ARBA" id="ARBA00023242"/>
    </source>
</evidence>
<dbReference type="FunFam" id="4.10.280.10:FF:000022">
    <property type="entry name" value="Basic helix-loop-helix transcription factor"/>
    <property type="match status" value="1"/>
</dbReference>
<feature type="domain" description="BHLH" evidence="7">
    <location>
        <begin position="284"/>
        <end position="333"/>
    </location>
</feature>
<accession>A0A803NNW0</accession>
<feature type="compositionally biased region" description="Polar residues" evidence="6">
    <location>
        <begin position="177"/>
        <end position="190"/>
    </location>
</feature>
<dbReference type="OrthoDB" id="651283at2759"/>
<sequence>MEPMLGAISAGEWSNFNGIYCSEETDHNDHHHFMASDHYFLAGCGVTNDDHLTIETSSLDDQIPFTIWPGTSYSHNSSVSEIDNYPCSFSQGMINTSPYSHPVTWLTSNNVSVEFSEECQNENLFLVDPDHSQEWQNQEVSNNGTINGEESGVNQLTTSAVVDHFSPHKWECDQMTVPESSTVASGITSENSKKRSFSPSHEEPKHKRNVKSRKSKKQVALMSDNEEDGNSAGTDKGHSNSSLSEEQHSNDSVDEELGERALSLSPKEPTALNLSGKARASRGSATDPQSVYARKRREKINERLKVLQNLVPNGTKVDISTMLEEAVQYVKFLQLQIKLLSSDELWMYAPLAYNGMDMGMGMGLDHLRLAAASRQ</sequence>
<dbReference type="EMBL" id="UZAU01000010">
    <property type="status" value="NOT_ANNOTATED_CDS"/>
    <property type="molecule type" value="Genomic_DNA"/>
</dbReference>
<evidence type="ECO:0000259" key="7">
    <source>
        <dbReference type="PROSITE" id="PS50888"/>
    </source>
</evidence>
<dbReference type="PANTHER" id="PTHR16223">
    <property type="entry name" value="TRANSCRIPTION FACTOR BHLH83-RELATED"/>
    <property type="match status" value="1"/>
</dbReference>
<keyword evidence="9" id="KW-1185">Reference proteome</keyword>
<evidence type="ECO:0000256" key="1">
    <source>
        <dbReference type="ARBA" id="ARBA00004123"/>
    </source>
</evidence>
<protein>
    <recommendedName>
        <fullName evidence="7">BHLH domain-containing protein</fullName>
    </recommendedName>
</protein>
<keyword evidence="3" id="KW-0238">DNA-binding</keyword>
<reference evidence="8" key="1">
    <citation type="submission" date="2018-11" db="EMBL/GenBank/DDBJ databases">
        <authorList>
            <person name="Grassa J C."/>
        </authorList>
    </citation>
    <scope>NUCLEOTIDE SEQUENCE [LARGE SCALE GENOMIC DNA]</scope>
</reference>
<dbReference type="SMART" id="SM00353">
    <property type="entry name" value="HLH"/>
    <property type="match status" value="1"/>
</dbReference>
<dbReference type="EnsemblPlants" id="evm.model.01.379">
    <property type="protein sequence ID" value="cds.evm.model.01.379"/>
    <property type="gene ID" value="evm.TU.01.379"/>
</dbReference>
<name>A0A803NNW0_CANSA</name>
<keyword evidence="5" id="KW-0539">Nucleus</keyword>
<keyword evidence="2" id="KW-0805">Transcription regulation</keyword>
<evidence type="ECO:0000256" key="3">
    <source>
        <dbReference type="ARBA" id="ARBA00023125"/>
    </source>
</evidence>
<dbReference type="Pfam" id="PF00010">
    <property type="entry name" value="HLH"/>
    <property type="match status" value="1"/>
</dbReference>
<dbReference type="AlphaFoldDB" id="A0A803NNW0"/>
<dbReference type="InterPro" id="IPR045843">
    <property type="entry name" value="IND-like"/>
</dbReference>
<dbReference type="Gramene" id="evm.model.01.379">
    <property type="protein sequence ID" value="cds.evm.model.01.379"/>
    <property type="gene ID" value="evm.TU.01.379"/>
</dbReference>
<reference evidence="8" key="2">
    <citation type="submission" date="2021-03" db="UniProtKB">
        <authorList>
            <consortium name="EnsemblPlants"/>
        </authorList>
    </citation>
    <scope>IDENTIFICATION</scope>
</reference>
<evidence type="ECO:0000313" key="8">
    <source>
        <dbReference type="EnsemblPlants" id="cds.evm.model.01.379"/>
    </source>
</evidence>
<dbReference type="InterPro" id="IPR011598">
    <property type="entry name" value="bHLH_dom"/>
</dbReference>